<evidence type="ECO:0000256" key="2">
    <source>
        <dbReference type="SAM" id="Phobius"/>
    </source>
</evidence>
<evidence type="ECO:0000313" key="3">
    <source>
        <dbReference type="EMBL" id="GCD35482.1"/>
    </source>
</evidence>
<feature type="compositionally biased region" description="Low complexity" evidence="1">
    <location>
        <begin position="79"/>
        <end position="89"/>
    </location>
</feature>
<feature type="compositionally biased region" description="Basic residues" evidence="1">
    <location>
        <begin position="332"/>
        <end position="343"/>
    </location>
</feature>
<dbReference type="GeneID" id="95627005"/>
<keyword evidence="2" id="KW-1133">Transmembrane helix</keyword>
<evidence type="ECO:0000313" key="4">
    <source>
        <dbReference type="Proteomes" id="UP000287830"/>
    </source>
</evidence>
<dbReference type="EMBL" id="BHZC01000001">
    <property type="protein sequence ID" value="GCD35482.1"/>
    <property type="molecule type" value="Genomic_DNA"/>
</dbReference>
<feature type="region of interest" description="Disordered" evidence="1">
    <location>
        <begin position="1"/>
        <end position="170"/>
    </location>
</feature>
<feature type="compositionally biased region" description="Basic and acidic residues" evidence="1">
    <location>
        <begin position="218"/>
        <end position="228"/>
    </location>
</feature>
<feature type="compositionally biased region" description="Low complexity" evidence="1">
    <location>
        <begin position="109"/>
        <end position="127"/>
    </location>
</feature>
<feature type="compositionally biased region" description="Pro residues" evidence="1">
    <location>
        <begin position="1"/>
        <end position="11"/>
    </location>
</feature>
<name>A0A7U9PWN4_9ACTN</name>
<feature type="transmembrane region" description="Helical" evidence="2">
    <location>
        <begin position="175"/>
        <end position="196"/>
    </location>
</feature>
<gene>
    <name evidence="3" type="ORF">OEIGOIKO_03225</name>
</gene>
<feature type="region of interest" description="Disordered" evidence="1">
    <location>
        <begin position="195"/>
        <end position="246"/>
    </location>
</feature>
<evidence type="ECO:0000256" key="1">
    <source>
        <dbReference type="SAM" id="MobiDB-lite"/>
    </source>
</evidence>
<keyword evidence="2" id="KW-0812">Transmembrane</keyword>
<dbReference type="AlphaFoldDB" id="A0A7U9PWN4"/>
<comment type="caution">
    <text evidence="3">The sequence shown here is derived from an EMBL/GenBank/DDBJ whole genome shotgun (WGS) entry which is preliminary data.</text>
</comment>
<feature type="compositionally biased region" description="Low complexity" evidence="1">
    <location>
        <begin position="41"/>
        <end position="56"/>
    </location>
</feature>
<keyword evidence="2" id="KW-0472">Membrane</keyword>
<accession>A0A7U9PWN4</accession>
<dbReference type="RefSeq" id="WP_244955162.1">
    <property type="nucleotide sequence ID" value="NZ_BHZC01000001.1"/>
</dbReference>
<feature type="region of interest" description="Disordered" evidence="1">
    <location>
        <begin position="330"/>
        <end position="364"/>
    </location>
</feature>
<dbReference type="Proteomes" id="UP000287830">
    <property type="component" value="Unassembled WGS sequence"/>
</dbReference>
<proteinExistence type="predicted"/>
<protein>
    <submittedName>
        <fullName evidence="3">Uncharacterized protein</fullName>
    </submittedName>
</protein>
<sequence>MPGAAPMPPAAGGPAGGRPETPGESTRTLRAIKPNGPRPDAAPSAQSVQSAQSAPPGADPEATQFIPPIGAGTPPPGAPFGAHPGAPGNPSAPGDRATPAEFEGLFRSGPGAAAPAGTPGGVPDATAQLPRFDEPDQQPPYGQQSFGGRPPFDQYAPQGDHGPDGGGRRRRFAPAAVIGVAVVALAGAGLGVGWALSGGGEDGSAKKKQESGGASGATKDEGGGKDAKQPSPSADPVAAQAKGLDALLKDSNNSRDAVIGAVKSIKSCDNLDAAAKDLRDAAQQRNDLVSRLAKLPVDKLPGSGELTAALNEAWKSSASADNHYAAWAGQVKGKKGCPKGKARGGKEPAKGNADSGRATKAKQQAAKLWNPIAQKYGLTERRPEQL</sequence>
<reference evidence="3 4" key="1">
    <citation type="submission" date="2018-11" db="EMBL/GenBank/DDBJ databases">
        <title>Whole genome sequence of Streptomyces chrestomyceticus NBRC 13444(T).</title>
        <authorList>
            <person name="Komaki H."/>
            <person name="Tamura T."/>
        </authorList>
    </citation>
    <scope>NUCLEOTIDE SEQUENCE [LARGE SCALE GENOMIC DNA]</scope>
    <source>
        <strain evidence="3 4">NBRC 13444</strain>
    </source>
</reference>
<organism evidence="3 4">
    <name type="scientific">Streptomyces chrestomyceticus JCM 4735</name>
    <dbReference type="NCBI Taxonomy" id="1306181"/>
    <lineage>
        <taxon>Bacteria</taxon>
        <taxon>Bacillati</taxon>
        <taxon>Actinomycetota</taxon>
        <taxon>Actinomycetes</taxon>
        <taxon>Kitasatosporales</taxon>
        <taxon>Streptomycetaceae</taxon>
        <taxon>Streptomyces</taxon>
    </lineage>
</organism>